<evidence type="ECO:0000313" key="5">
    <source>
        <dbReference type="Proteomes" id="UP000051870"/>
    </source>
</evidence>
<dbReference type="GO" id="GO:0005576">
    <property type="term" value="C:extracellular region"/>
    <property type="evidence" value="ECO:0007669"/>
    <property type="project" value="UniProtKB-SubCell"/>
</dbReference>
<dbReference type="Pfam" id="PF00353">
    <property type="entry name" value="HemolysinCabind"/>
    <property type="match status" value="2"/>
</dbReference>
<evidence type="ECO:0000256" key="3">
    <source>
        <dbReference type="SAM" id="MobiDB-lite"/>
    </source>
</evidence>
<dbReference type="GeneID" id="83879285"/>
<feature type="region of interest" description="Disordered" evidence="3">
    <location>
        <begin position="287"/>
        <end position="314"/>
    </location>
</feature>
<name>A0A0P1IBH9_9RHOB</name>
<dbReference type="EMBL" id="CYTW01000001">
    <property type="protein sequence ID" value="CUJ82764.1"/>
    <property type="molecule type" value="Genomic_DNA"/>
</dbReference>
<dbReference type="Gene3D" id="2.150.10.10">
    <property type="entry name" value="Serralysin-like metalloprotease, C-terminal"/>
    <property type="match status" value="3"/>
</dbReference>
<accession>A0A0P1IBH9</accession>
<proteinExistence type="predicted"/>
<comment type="subcellular location">
    <subcellularLocation>
        <location evidence="1">Secreted</location>
    </subcellularLocation>
</comment>
<dbReference type="PROSITE" id="PS00330">
    <property type="entry name" value="HEMOLYSIN_CALCIUM"/>
    <property type="match status" value="4"/>
</dbReference>
<dbReference type="InterPro" id="IPR001343">
    <property type="entry name" value="Hemolysn_Ca-bd"/>
</dbReference>
<dbReference type="InterPro" id="IPR011049">
    <property type="entry name" value="Serralysin-like_metalloprot_C"/>
</dbReference>
<dbReference type="InterPro" id="IPR018511">
    <property type="entry name" value="Hemolysin-typ_Ca-bd_CS"/>
</dbReference>
<dbReference type="GO" id="GO:0005509">
    <property type="term" value="F:calcium ion binding"/>
    <property type="evidence" value="ECO:0007669"/>
    <property type="project" value="InterPro"/>
</dbReference>
<dbReference type="AlphaFoldDB" id="A0A0P1IBH9"/>
<evidence type="ECO:0000256" key="1">
    <source>
        <dbReference type="ARBA" id="ARBA00004613"/>
    </source>
</evidence>
<keyword evidence="2" id="KW-0964">Secreted</keyword>
<evidence type="ECO:0000256" key="2">
    <source>
        <dbReference type="ARBA" id="ARBA00022525"/>
    </source>
</evidence>
<reference evidence="5" key="1">
    <citation type="submission" date="2015-09" db="EMBL/GenBank/DDBJ databases">
        <authorList>
            <person name="Rodrigo-Torres Lidia"/>
            <person name="Arahal R.David."/>
        </authorList>
    </citation>
    <scope>NUCLEOTIDE SEQUENCE [LARGE SCALE GENOMIC DNA]</scope>
    <source>
        <strain evidence="5">CECT 7735</strain>
    </source>
</reference>
<dbReference type="PANTHER" id="PTHR38340:SF1">
    <property type="entry name" value="S-LAYER PROTEIN"/>
    <property type="match status" value="1"/>
</dbReference>
<sequence>MTTYRFTGTVVSYGDNDQVISVDTAEARLVTRNDAVDSYSYSILTTIPDNLPLSSLSLNSDFASFTVDGLGLPGQTGGIFTDYEIGWIQWQNKTSYVFKITNYNIDKVWYFELGGASLPVVSTIAQANNFNRLVRAGGVAPDNSGFAPRDDILLTSLPNVTISENDDFIASRDATSFMTGAGDDTLRYYDGQMTYDGGEGQDTLVILNAYELPNYDLSLEEGGGVTITRTRWESITVTDVETISLNVQRFAGDDWTVDYSFDEMRQLASNPALDLTGGDDDDLLTGDNNDDRIAGAGGNDTLNGGDGRDTLNGGEGNDIITGGATADDLRDLIYAGAGDDSVDGSYGNDLLYGMDGNDTLVGGFGADDLRGQDGEDVLNGAALADLLYGGAGDDFINGGFGYDRVNGGSGGDKFFHLGVADHGSDWIQDYSQSEGDVLVFGQTTATADQFRVTIANTHGAGDTSTDEAFVIDTSSGRIIWALVDGAAQDQITLQISGGSSFDFVL</sequence>
<organism evidence="4 5">
    <name type="scientific">Shimia thalassica</name>
    <dbReference type="NCBI Taxonomy" id="1715693"/>
    <lineage>
        <taxon>Bacteria</taxon>
        <taxon>Pseudomonadati</taxon>
        <taxon>Pseudomonadota</taxon>
        <taxon>Alphaproteobacteria</taxon>
        <taxon>Rhodobacterales</taxon>
        <taxon>Roseobacteraceae</taxon>
    </lineage>
</organism>
<protein>
    <submittedName>
        <fullName evidence="4">Hemolysin, plasmid</fullName>
    </submittedName>
</protein>
<dbReference type="RefSeq" id="WP_058309465.1">
    <property type="nucleotide sequence ID" value="NZ_CYTW01000001.1"/>
</dbReference>
<dbReference type="SUPFAM" id="SSF51120">
    <property type="entry name" value="beta-Roll"/>
    <property type="match status" value="2"/>
</dbReference>
<dbReference type="Proteomes" id="UP000051870">
    <property type="component" value="Unassembled WGS sequence"/>
</dbReference>
<gene>
    <name evidence="4" type="primary">hlyA_2</name>
    <name evidence="4" type="ORF">PH7735_00186</name>
</gene>
<dbReference type="PANTHER" id="PTHR38340">
    <property type="entry name" value="S-LAYER PROTEIN"/>
    <property type="match status" value="1"/>
</dbReference>
<dbReference type="InterPro" id="IPR050557">
    <property type="entry name" value="RTX_toxin/Mannuronan_C5-epim"/>
</dbReference>
<dbReference type="PRINTS" id="PR00313">
    <property type="entry name" value="CABNDNGRPT"/>
</dbReference>
<keyword evidence="5" id="KW-1185">Reference proteome</keyword>
<dbReference type="STRING" id="1715693.PH7735_00186"/>
<evidence type="ECO:0000313" key="4">
    <source>
        <dbReference type="EMBL" id="CUJ82764.1"/>
    </source>
</evidence>